<gene>
    <name evidence="5" type="ORF">BpHYR1_005580</name>
</gene>
<evidence type="ECO:0000256" key="2">
    <source>
        <dbReference type="ARBA" id="ARBA00022980"/>
    </source>
</evidence>
<dbReference type="CDD" id="cd00403">
    <property type="entry name" value="Ribosomal_L1"/>
    <property type="match status" value="1"/>
</dbReference>
<evidence type="ECO:0000313" key="6">
    <source>
        <dbReference type="Proteomes" id="UP000276133"/>
    </source>
</evidence>
<dbReference type="AlphaFoldDB" id="A0A3M7RHW5"/>
<evidence type="ECO:0000256" key="1">
    <source>
        <dbReference type="ARBA" id="ARBA00010531"/>
    </source>
</evidence>
<dbReference type="InterPro" id="IPR016095">
    <property type="entry name" value="Ribosomal_uL1_3-a/b-sand"/>
</dbReference>
<comment type="similarity">
    <text evidence="1 4">Belongs to the universal ribosomal protein uL1 family.</text>
</comment>
<accession>A0A3M7RHW5</accession>
<sequence>MSKISREALTESVGSLLKNSHEVKKRNFLETVELQIALKNYDPSRDKRFAGTVRLKYVPRPKFKVCVLGDERHCDEARAQGIPCMTLDDLKKLNKEKKKVAKLANSYDAFLASDSVIKQLQKVLGRGLNKAGKFPSPLNHGENLQAKAEELKATIKFQMKKVLCLAVAVGNVGMQCDELTSNINLSINFLVSLLKKNWQNVRSLYIKSSMGPSFRIY</sequence>
<dbReference type="FunFam" id="3.30.190.20:FF:000009">
    <property type="entry name" value="Ribosomal protein L10a"/>
    <property type="match status" value="1"/>
</dbReference>
<name>A0A3M7RHW5_BRAPC</name>
<comment type="caution">
    <text evidence="5">The sequence shown here is derived from an EMBL/GenBank/DDBJ whole genome shotgun (WGS) entry which is preliminary data.</text>
</comment>
<dbReference type="STRING" id="10195.A0A3M7RHW5"/>
<keyword evidence="2 4" id="KW-0689">Ribosomal protein</keyword>
<proteinExistence type="inferred from homology"/>
<dbReference type="Proteomes" id="UP000276133">
    <property type="component" value="Unassembled WGS sequence"/>
</dbReference>
<dbReference type="InterPro" id="IPR023673">
    <property type="entry name" value="Ribosomal_uL1_CS"/>
</dbReference>
<dbReference type="GO" id="GO:0003735">
    <property type="term" value="F:structural constituent of ribosome"/>
    <property type="evidence" value="ECO:0007669"/>
    <property type="project" value="InterPro"/>
</dbReference>
<dbReference type="EMBL" id="REGN01003341">
    <property type="protein sequence ID" value="RNA23162.1"/>
    <property type="molecule type" value="Genomic_DNA"/>
</dbReference>
<dbReference type="FunFam" id="3.40.50.790:FF:000002">
    <property type="entry name" value="Ribosomal protein"/>
    <property type="match status" value="1"/>
</dbReference>
<dbReference type="Pfam" id="PF00687">
    <property type="entry name" value="Ribosomal_L1"/>
    <property type="match status" value="1"/>
</dbReference>
<reference evidence="5 6" key="1">
    <citation type="journal article" date="2018" name="Sci. Rep.">
        <title>Genomic signatures of local adaptation to the degree of environmental predictability in rotifers.</title>
        <authorList>
            <person name="Franch-Gras L."/>
            <person name="Hahn C."/>
            <person name="Garcia-Roger E.M."/>
            <person name="Carmona M.J."/>
            <person name="Serra M."/>
            <person name="Gomez A."/>
        </authorList>
    </citation>
    <scope>NUCLEOTIDE SEQUENCE [LARGE SCALE GENOMIC DNA]</scope>
    <source>
        <strain evidence="5">HYR1</strain>
    </source>
</reference>
<evidence type="ECO:0000313" key="5">
    <source>
        <dbReference type="EMBL" id="RNA23162.1"/>
    </source>
</evidence>
<dbReference type="PANTHER" id="PTHR23105">
    <property type="entry name" value="RIBOSOMAL PROTEIN L7AE FAMILY MEMBER"/>
    <property type="match status" value="1"/>
</dbReference>
<dbReference type="PIRSF" id="PIRSF002155">
    <property type="entry name" value="Ribosomal_L1"/>
    <property type="match status" value="1"/>
</dbReference>
<protein>
    <recommendedName>
        <fullName evidence="4">Ribosomal protein</fullName>
    </recommendedName>
</protein>
<dbReference type="Gene3D" id="3.30.190.20">
    <property type="match status" value="1"/>
</dbReference>
<dbReference type="SUPFAM" id="SSF56808">
    <property type="entry name" value="Ribosomal protein L1"/>
    <property type="match status" value="1"/>
</dbReference>
<dbReference type="InterPro" id="IPR028364">
    <property type="entry name" value="Ribosomal_uL1/biogenesis"/>
</dbReference>
<keyword evidence="3 4" id="KW-0687">Ribonucleoprotein</keyword>
<dbReference type="GO" id="GO:0006412">
    <property type="term" value="P:translation"/>
    <property type="evidence" value="ECO:0007669"/>
    <property type="project" value="InterPro"/>
</dbReference>
<dbReference type="Gene3D" id="3.40.50.790">
    <property type="match status" value="1"/>
</dbReference>
<dbReference type="FunFam" id="3.30.190.20:FF:000006">
    <property type="entry name" value="Ribosomal protein"/>
    <property type="match status" value="1"/>
</dbReference>
<dbReference type="OrthoDB" id="2449818at2759"/>
<organism evidence="5 6">
    <name type="scientific">Brachionus plicatilis</name>
    <name type="common">Marine rotifer</name>
    <name type="synonym">Brachionus muelleri</name>
    <dbReference type="NCBI Taxonomy" id="10195"/>
    <lineage>
        <taxon>Eukaryota</taxon>
        <taxon>Metazoa</taxon>
        <taxon>Spiralia</taxon>
        <taxon>Gnathifera</taxon>
        <taxon>Rotifera</taxon>
        <taxon>Eurotatoria</taxon>
        <taxon>Monogononta</taxon>
        <taxon>Pseudotrocha</taxon>
        <taxon>Ploima</taxon>
        <taxon>Brachionidae</taxon>
        <taxon>Brachionus</taxon>
    </lineage>
</organism>
<dbReference type="GO" id="GO:0015934">
    <property type="term" value="C:large ribosomal subunit"/>
    <property type="evidence" value="ECO:0007669"/>
    <property type="project" value="InterPro"/>
</dbReference>
<dbReference type="InterPro" id="IPR023674">
    <property type="entry name" value="Ribosomal_uL1-like"/>
</dbReference>
<dbReference type="InterPro" id="IPR050257">
    <property type="entry name" value="eL8/uL1-like"/>
</dbReference>
<dbReference type="GO" id="GO:0003723">
    <property type="term" value="F:RNA binding"/>
    <property type="evidence" value="ECO:0007669"/>
    <property type="project" value="InterPro"/>
</dbReference>
<keyword evidence="6" id="KW-1185">Reference proteome</keyword>
<evidence type="ECO:0000256" key="4">
    <source>
        <dbReference type="RuleBase" id="RU000659"/>
    </source>
</evidence>
<dbReference type="PROSITE" id="PS01199">
    <property type="entry name" value="RIBOSOMAL_L1"/>
    <property type="match status" value="1"/>
</dbReference>
<dbReference type="InterPro" id="IPR002143">
    <property type="entry name" value="Ribosomal_uL1"/>
</dbReference>
<evidence type="ECO:0000256" key="3">
    <source>
        <dbReference type="ARBA" id="ARBA00023274"/>
    </source>
</evidence>